<dbReference type="CDD" id="cd06604">
    <property type="entry name" value="GH31_glucosidase_II_MalA"/>
    <property type="match status" value="1"/>
</dbReference>
<keyword evidence="2 4" id="KW-0378">Hydrolase</keyword>
<dbReference type="Gene3D" id="3.20.20.80">
    <property type="entry name" value="Glycosidases"/>
    <property type="match status" value="1"/>
</dbReference>
<dbReference type="CDD" id="cd14752">
    <property type="entry name" value="GH31_N"/>
    <property type="match status" value="1"/>
</dbReference>
<dbReference type="Proteomes" id="UP000095743">
    <property type="component" value="Chromosome"/>
</dbReference>
<feature type="domain" description="Glycosyl hydrolase family 31 C-terminal" evidence="7">
    <location>
        <begin position="538"/>
        <end position="621"/>
    </location>
</feature>
<proteinExistence type="inferred from homology"/>
<protein>
    <submittedName>
        <fullName evidence="8">Alpha-glucosidase</fullName>
    </submittedName>
</protein>
<keyword evidence="3 4" id="KW-0326">Glycosidase</keyword>
<dbReference type="GO" id="GO:0005975">
    <property type="term" value="P:carbohydrate metabolic process"/>
    <property type="evidence" value="ECO:0007669"/>
    <property type="project" value="InterPro"/>
</dbReference>
<dbReference type="AlphaFoldDB" id="A0A1D8GLH6"/>
<dbReference type="RefSeq" id="WP_069979942.1">
    <property type="nucleotide sequence ID" value="NZ_CP017269.1"/>
</dbReference>
<evidence type="ECO:0000259" key="5">
    <source>
        <dbReference type="Pfam" id="PF01055"/>
    </source>
</evidence>
<dbReference type="PROSITE" id="PS00129">
    <property type="entry name" value="GLYCOSYL_HYDROL_F31_1"/>
    <property type="match status" value="1"/>
</dbReference>
<dbReference type="InterPro" id="IPR030458">
    <property type="entry name" value="Glyco_hydro_31_AS"/>
</dbReference>
<keyword evidence="9" id="KW-1185">Reference proteome</keyword>
<evidence type="ECO:0000313" key="9">
    <source>
        <dbReference type="Proteomes" id="UP000095743"/>
    </source>
</evidence>
<evidence type="ECO:0000256" key="1">
    <source>
        <dbReference type="ARBA" id="ARBA00007806"/>
    </source>
</evidence>
<feature type="domain" description="DUF5110" evidence="6">
    <location>
        <begin position="645"/>
        <end position="694"/>
    </location>
</feature>
<comment type="similarity">
    <text evidence="1 4">Belongs to the glycosyl hydrolase 31 family.</text>
</comment>
<dbReference type="GO" id="GO:0030246">
    <property type="term" value="F:carbohydrate binding"/>
    <property type="evidence" value="ECO:0007669"/>
    <property type="project" value="InterPro"/>
</dbReference>
<dbReference type="PANTHER" id="PTHR22762">
    <property type="entry name" value="ALPHA-GLUCOSIDASE"/>
    <property type="match status" value="1"/>
</dbReference>
<feature type="domain" description="Glycoside hydrolase family 31 TIM barrel" evidence="5">
    <location>
        <begin position="164"/>
        <end position="524"/>
    </location>
</feature>
<dbReference type="InterPro" id="IPR000322">
    <property type="entry name" value="Glyco_hydro_31_TIM"/>
</dbReference>
<dbReference type="EMBL" id="CP017269">
    <property type="protein sequence ID" value="AOT71767.1"/>
    <property type="molecule type" value="Genomic_DNA"/>
</dbReference>
<dbReference type="GO" id="GO:0004553">
    <property type="term" value="F:hydrolase activity, hydrolyzing O-glycosyl compounds"/>
    <property type="evidence" value="ECO:0007669"/>
    <property type="project" value="InterPro"/>
</dbReference>
<evidence type="ECO:0000259" key="7">
    <source>
        <dbReference type="Pfam" id="PF21365"/>
    </source>
</evidence>
<evidence type="ECO:0000256" key="3">
    <source>
        <dbReference type="ARBA" id="ARBA00023295"/>
    </source>
</evidence>
<dbReference type="STRING" id="1424294.Gferi_20860"/>
<dbReference type="SUPFAM" id="SSF74650">
    <property type="entry name" value="Galactose mutarotase-like"/>
    <property type="match status" value="1"/>
</dbReference>
<dbReference type="KEGG" id="gfe:Gferi_20860"/>
<dbReference type="InterPro" id="IPR048395">
    <property type="entry name" value="Glyco_hydro_31_C"/>
</dbReference>
<gene>
    <name evidence="8" type="ORF">Gferi_20860</name>
</gene>
<dbReference type="Pfam" id="PF17137">
    <property type="entry name" value="DUF5110"/>
    <property type="match status" value="1"/>
</dbReference>
<dbReference type="InterPro" id="IPR033403">
    <property type="entry name" value="DUF5110"/>
</dbReference>
<dbReference type="Pfam" id="PF21365">
    <property type="entry name" value="Glyco_hydro_31_3rd"/>
    <property type="match status" value="1"/>
</dbReference>
<evidence type="ECO:0000256" key="2">
    <source>
        <dbReference type="ARBA" id="ARBA00022801"/>
    </source>
</evidence>
<sequence length="717" mass="83580">MKVYKINDHIMKYRFGSPFETHSVVMQGELTDKGKIHRLQVQWEETLKINYKMDKEDIIWGLGESQRGMNKRGGIYEAYCSDDPRHTPDKKSLYGAHNFIIIDGLEFFGLYIDFPGKIIFDIGFTHKDLLQIEIEGKDADIYIIKGTKLYEISRNFLELIGESYVPPKWAFGYQQSRWDYLDARAVEEIAEAFEKHEIPCDAIYLDIDYMENFKDFTIDEKKFPQFKQFVKKLREKGLRLIPIIDAGVKIEAGYGVYEEGVEKGYFCIDAEGKPFVAAVWPGRVHFPDFLNPAARKWFGLKYKVLTDYGIEGFWNDMNEPAIFYTERGLQQAIHQAKRSENENLDIYSFFALKDAFINLSNHPQDYQSFYHQVEGKRINHHQVHNLYGYNMTKAAAEGLQAIDPDKRFLLFSRASYIGMHRYAGIWTGDNHSWWEHILLNLKMMPSLNLCGFLYVGADTGGFSGDTNAQMLIRWMQLSLFAPLFRNHSAMGTRKQEPFAFDEESMAIMRRMIQLRYEFIPYIYAEYMKAVFHKGLYFAPLAFAYEDKLSKRVEDQLLVGESLMITPIYQENAVGRTVWLPEEMLLCLFGPGEKLQYSVKFQGHHYIGADLDVVPVFLRKNKLFPIGSYGKNIEALDHTVLRFIGFVEDQASYHYYDDDGITYRYKEGIYDEIAIFVEKKSDDYAIHVKKKGSPKVKKLLFDLIDRRGRILEKTILLV</sequence>
<reference evidence="8 9" key="1">
    <citation type="submission" date="2016-09" db="EMBL/GenBank/DDBJ databases">
        <title>Genomic analysis reveals versatility of anaerobic energy metabolism of Geosporobacter ferrireducens IRF9 of phylum Firmicutes.</title>
        <authorList>
            <person name="Kim S.-J."/>
        </authorList>
    </citation>
    <scope>NUCLEOTIDE SEQUENCE [LARGE SCALE GENOMIC DNA]</scope>
    <source>
        <strain evidence="8 9">IRF9</strain>
    </source>
</reference>
<dbReference type="InterPro" id="IPR017853">
    <property type="entry name" value="GH"/>
</dbReference>
<dbReference type="PANTHER" id="PTHR22762:SF120">
    <property type="entry name" value="HETEROGLYCAN GLUCOSIDASE 1"/>
    <property type="match status" value="1"/>
</dbReference>
<accession>A0A1D8GLH6</accession>
<evidence type="ECO:0000256" key="4">
    <source>
        <dbReference type="RuleBase" id="RU361185"/>
    </source>
</evidence>
<dbReference type="OrthoDB" id="176168at2"/>
<evidence type="ECO:0000259" key="6">
    <source>
        <dbReference type="Pfam" id="PF17137"/>
    </source>
</evidence>
<dbReference type="Gene3D" id="2.60.40.1760">
    <property type="entry name" value="glycosyl hydrolase (family 31)"/>
    <property type="match status" value="1"/>
</dbReference>
<organism evidence="8 9">
    <name type="scientific">Geosporobacter ferrireducens</name>
    <dbReference type="NCBI Taxonomy" id="1424294"/>
    <lineage>
        <taxon>Bacteria</taxon>
        <taxon>Bacillati</taxon>
        <taxon>Bacillota</taxon>
        <taxon>Clostridia</taxon>
        <taxon>Peptostreptococcales</taxon>
        <taxon>Thermotaleaceae</taxon>
        <taxon>Geosporobacter</taxon>
    </lineage>
</organism>
<name>A0A1D8GLH6_9FIRM</name>
<dbReference type="SUPFAM" id="SSF51445">
    <property type="entry name" value="(Trans)glycosidases"/>
    <property type="match status" value="1"/>
</dbReference>
<evidence type="ECO:0000313" key="8">
    <source>
        <dbReference type="EMBL" id="AOT71767.1"/>
    </source>
</evidence>
<dbReference type="Gene3D" id="2.60.40.4040">
    <property type="match status" value="1"/>
</dbReference>
<dbReference type="Pfam" id="PF01055">
    <property type="entry name" value="Glyco_hydro_31_2nd"/>
    <property type="match status" value="1"/>
</dbReference>
<dbReference type="InterPro" id="IPR011013">
    <property type="entry name" value="Gal_mutarotase_sf_dom"/>
</dbReference>
<dbReference type="SUPFAM" id="SSF51011">
    <property type="entry name" value="Glycosyl hydrolase domain"/>
    <property type="match status" value="1"/>
</dbReference>